<gene>
    <name evidence="2" type="ORF">HRG_10403</name>
</gene>
<dbReference type="Proteomes" id="UP000824596">
    <property type="component" value="Unassembled WGS sequence"/>
</dbReference>
<feature type="region of interest" description="Disordered" evidence="1">
    <location>
        <begin position="197"/>
        <end position="226"/>
    </location>
</feature>
<dbReference type="GeneID" id="68359532"/>
<proteinExistence type="predicted"/>
<dbReference type="AlphaFoldDB" id="A0A9P8SF70"/>
<name>A0A9P8SF70_9HYPO</name>
<evidence type="ECO:0000313" key="3">
    <source>
        <dbReference type="Proteomes" id="UP000824596"/>
    </source>
</evidence>
<feature type="compositionally biased region" description="Basic and acidic residues" evidence="1">
    <location>
        <begin position="356"/>
        <end position="374"/>
    </location>
</feature>
<organism evidence="2 3">
    <name type="scientific">Hirsutella rhossiliensis</name>
    <dbReference type="NCBI Taxonomy" id="111463"/>
    <lineage>
        <taxon>Eukaryota</taxon>
        <taxon>Fungi</taxon>
        <taxon>Dikarya</taxon>
        <taxon>Ascomycota</taxon>
        <taxon>Pezizomycotina</taxon>
        <taxon>Sordariomycetes</taxon>
        <taxon>Hypocreomycetidae</taxon>
        <taxon>Hypocreales</taxon>
        <taxon>Ophiocordycipitaceae</taxon>
        <taxon>Hirsutella</taxon>
    </lineage>
</organism>
<feature type="region of interest" description="Disordered" evidence="1">
    <location>
        <begin position="132"/>
        <end position="156"/>
    </location>
</feature>
<dbReference type="RefSeq" id="XP_044716229.1">
    <property type="nucleotide sequence ID" value="XM_044868874.1"/>
</dbReference>
<reference evidence="2" key="1">
    <citation type="submission" date="2021-09" db="EMBL/GenBank/DDBJ databases">
        <title>A high-quality genome of the endoparasitic fungus Hirsutella rhossiliensis with a comparison of Hirsutella genomes reveals transposable elements contributing to genome size variation.</title>
        <authorList>
            <person name="Lin R."/>
            <person name="Jiao Y."/>
            <person name="Sun X."/>
            <person name="Ling J."/>
            <person name="Xie B."/>
            <person name="Cheng X."/>
        </authorList>
    </citation>
    <scope>NUCLEOTIDE SEQUENCE</scope>
    <source>
        <strain evidence="2">HR02</strain>
    </source>
</reference>
<keyword evidence="3" id="KW-1185">Reference proteome</keyword>
<sequence>MSRPRTPVSACPLTRLEVRDGMQTSVYEAGQFVGGMTLTLDCQRSRDTGRDSLVLLVHCALREMLSIRISDLLRDPRRVTDAVTADRAALRLAVSVPAQHHEILATFQDARDFSLSACMLSKSGFAIKDEAAQREPRHFSTPPHEQLPHHQPGVNLGPRLSSVTPIPGLSMDHGPEAHGGWAFASLLNSNTLPSFPLQTPLSAGPTRRATPEQDGFTSPLVNNSPDAFQRRVTSDEASQLLNPYNLFLGKHSGDLHRPRVSSPLRNSFSPEGPVTPEWGPRTYPAEVNRNEPSARHPLILRSKSSSEWRAHGDHRKLGTPPSPQSRDSPTDPMRGGTPPTMFEKEQGQASQAASSFRDHMPQRRDLPFAQDKARVPRRSSSAGSGNSRDENYQQPFSPQGLEDDQIELGKAHQDRQDKSRRTTSLPCVDDKPPPESANSADQSSPNLGEAESTYQSLGNPKQAVSSQPSYFVQPAVVVADPLVIRQLNSMTLWLLEQYQADVSRGCDEGVCAQFYVERMQSCRREFWLSQLMGVMRQGMT</sequence>
<evidence type="ECO:0000256" key="1">
    <source>
        <dbReference type="SAM" id="MobiDB-lite"/>
    </source>
</evidence>
<feature type="compositionally biased region" description="Polar residues" evidence="1">
    <location>
        <begin position="215"/>
        <end position="226"/>
    </location>
</feature>
<feature type="compositionally biased region" description="Basic and acidic residues" evidence="1">
    <location>
        <begin position="407"/>
        <end position="420"/>
    </location>
</feature>
<dbReference type="EMBL" id="JAIZPD010000015">
    <property type="protein sequence ID" value="KAH0958716.1"/>
    <property type="molecule type" value="Genomic_DNA"/>
</dbReference>
<feature type="compositionally biased region" description="Polar residues" evidence="1">
    <location>
        <begin position="436"/>
        <end position="465"/>
    </location>
</feature>
<comment type="caution">
    <text evidence="2">The sequence shown here is derived from an EMBL/GenBank/DDBJ whole genome shotgun (WGS) entry which is preliminary data.</text>
</comment>
<dbReference type="OrthoDB" id="5142910at2759"/>
<protein>
    <submittedName>
        <fullName evidence="2">Uncharacterized protein</fullName>
    </submittedName>
</protein>
<evidence type="ECO:0000313" key="2">
    <source>
        <dbReference type="EMBL" id="KAH0958716.1"/>
    </source>
</evidence>
<feature type="region of interest" description="Disordered" evidence="1">
    <location>
        <begin position="249"/>
        <end position="465"/>
    </location>
</feature>
<accession>A0A9P8SF70</accession>